<gene>
    <name evidence="1" type="ORF">IPZ78_01915</name>
</gene>
<dbReference type="EMBL" id="JADEYP010000002">
    <property type="protein sequence ID" value="MCA5003903.1"/>
    <property type="molecule type" value="Genomic_DNA"/>
</dbReference>
<organism evidence="1 2">
    <name type="scientific">Sphingobacterium bovistauri</name>
    <dbReference type="NCBI Taxonomy" id="2781959"/>
    <lineage>
        <taxon>Bacteria</taxon>
        <taxon>Pseudomonadati</taxon>
        <taxon>Bacteroidota</taxon>
        <taxon>Sphingobacteriia</taxon>
        <taxon>Sphingobacteriales</taxon>
        <taxon>Sphingobacteriaceae</taxon>
        <taxon>Sphingobacterium</taxon>
    </lineage>
</organism>
<evidence type="ECO:0000313" key="1">
    <source>
        <dbReference type="EMBL" id="MCA5003903.1"/>
    </source>
</evidence>
<dbReference type="Proteomes" id="UP001165302">
    <property type="component" value="Unassembled WGS sequence"/>
</dbReference>
<accession>A0ABS7Z1P5</accession>
<name>A0ABS7Z1P5_9SPHI</name>
<proteinExistence type="predicted"/>
<evidence type="ECO:0000313" key="2">
    <source>
        <dbReference type="Proteomes" id="UP001165302"/>
    </source>
</evidence>
<comment type="caution">
    <text evidence="1">The sequence shown here is derived from an EMBL/GenBank/DDBJ whole genome shotgun (WGS) entry which is preliminary data.</text>
</comment>
<keyword evidence="2" id="KW-1185">Reference proteome</keyword>
<dbReference type="RefSeq" id="WP_225551241.1">
    <property type="nucleotide sequence ID" value="NZ_JADEYP010000002.1"/>
</dbReference>
<protein>
    <submittedName>
        <fullName evidence="1">ABC transporter ATPase</fullName>
    </submittedName>
</protein>
<sequence length="151" mass="17105">MSTVWIYQSDRFLLDSEVDEINILVQDFVSSWTAHGSALAGKSSVLYNLFLVLEVDEKVAGVTGCSIDKSVHFIKSLGSKFGIDFFNRMRVSYVDVENNVQLASRNDFEKLVKDGIIKNDTIVFNNLIGSSEELLTKWKIPFSESWHSKVF</sequence>
<reference evidence="1" key="1">
    <citation type="submission" date="2020-10" db="EMBL/GenBank/DDBJ databases">
        <authorList>
            <person name="Lu T."/>
            <person name="Wang Q."/>
            <person name="Han X."/>
        </authorList>
    </citation>
    <scope>NUCLEOTIDE SEQUENCE</scope>
    <source>
        <strain evidence="1">WQ 366</strain>
    </source>
</reference>